<dbReference type="Proteomes" id="UP000077177">
    <property type="component" value="Chromosome"/>
</dbReference>
<evidence type="ECO:0000313" key="4">
    <source>
        <dbReference type="Proteomes" id="UP000077177"/>
    </source>
</evidence>
<dbReference type="Gene3D" id="2.60.40.10">
    <property type="entry name" value="Immunoglobulins"/>
    <property type="match status" value="1"/>
</dbReference>
<keyword evidence="4" id="KW-1185">Reference proteome</keyword>
<evidence type="ECO:0000256" key="1">
    <source>
        <dbReference type="SAM" id="SignalP"/>
    </source>
</evidence>
<dbReference type="OrthoDB" id="630440at2"/>
<feature type="signal peptide" evidence="1">
    <location>
        <begin position="1"/>
        <end position="19"/>
    </location>
</feature>
<dbReference type="Pfam" id="PF17892">
    <property type="entry name" value="Cadherin_5"/>
    <property type="match status" value="1"/>
</dbReference>
<feature type="chain" id="PRO_5008001158" description="Cadherin-like domain-containing protein" evidence="1">
    <location>
        <begin position="20"/>
        <end position="468"/>
    </location>
</feature>
<evidence type="ECO:0000259" key="2">
    <source>
        <dbReference type="Pfam" id="PF17892"/>
    </source>
</evidence>
<name>A0A172TUD5_9BACT</name>
<evidence type="ECO:0000313" key="3">
    <source>
        <dbReference type="EMBL" id="ANE50588.1"/>
    </source>
</evidence>
<dbReference type="KEGG" id="fla:SY85_08805"/>
<dbReference type="AlphaFoldDB" id="A0A172TUD5"/>
<proteinExistence type="predicted"/>
<organism evidence="3 4">
    <name type="scientific">Flavisolibacter tropicus</name>
    <dbReference type="NCBI Taxonomy" id="1492898"/>
    <lineage>
        <taxon>Bacteria</taxon>
        <taxon>Pseudomonadati</taxon>
        <taxon>Bacteroidota</taxon>
        <taxon>Chitinophagia</taxon>
        <taxon>Chitinophagales</taxon>
        <taxon>Chitinophagaceae</taxon>
        <taxon>Flavisolibacter</taxon>
    </lineage>
</organism>
<keyword evidence="1" id="KW-0732">Signal</keyword>
<protein>
    <recommendedName>
        <fullName evidence="2">Cadherin-like domain-containing protein</fullName>
    </recommendedName>
</protein>
<feature type="domain" description="Cadherin-like" evidence="2">
    <location>
        <begin position="188"/>
        <end position="274"/>
    </location>
</feature>
<accession>A0A172TUD5</accession>
<sequence length="468" mass="50095">MRGIFTFLFLTALYSAAHAQTTQGPNTAGLVTETDNASGKISWTTPTNAATDNNLVASVTINQNGANGQSEYLRFSNFGFNVPVGYTVSGVAVTLDSRFTGDNRVSGNIQLVDANGTPTGTIKAVTLNANTFNTVTYGGPSDNWASGFPATTINNTNFGIVLSIIKPNNTNSTTAEVDFASITVYYTNSAPTATNNNYFPLVTTQSVNGNVLTDQTADSDPSNETLTASIDNRSELDASGTFTFNSNGSFNFSPSASFLGGPISFTYHVTDNGTPILSSNIATVTLNYPAKALPVEFISLEANKAFKGVQLTWKVGTEINVVHYEVERSTDGNNYKKIGTVAATQNNIYSFTDLQPVNGLAYYRVRNVDLDGAFKYTTVVKYKNESSVSLYKAFPTTTSTQVTLQHPQVAGKAIITLSSLEGKALRSTIPSQGSVSTQIDLSAYPSGMYLLQFLGENGRSESFRVFKQ</sequence>
<dbReference type="EMBL" id="CP011390">
    <property type="protein sequence ID" value="ANE50588.1"/>
    <property type="molecule type" value="Genomic_DNA"/>
</dbReference>
<dbReference type="InterPro" id="IPR013783">
    <property type="entry name" value="Ig-like_fold"/>
</dbReference>
<reference evidence="3 4" key="2">
    <citation type="journal article" date="2016" name="Int. J. Syst. Evol. Microbiol.">
        <title>Flavisolibacter tropicus sp. nov., isolated from tropical soil.</title>
        <authorList>
            <person name="Lee J.J."/>
            <person name="Kang M.S."/>
            <person name="Kim G.S."/>
            <person name="Lee C.S."/>
            <person name="Lim S."/>
            <person name="Lee J."/>
            <person name="Roh S.H."/>
            <person name="Kang H."/>
            <person name="Ha J.M."/>
            <person name="Bae S."/>
            <person name="Jung H.Y."/>
            <person name="Kim M.K."/>
        </authorList>
    </citation>
    <scope>NUCLEOTIDE SEQUENCE [LARGE SCALE GENOMIC DNA]</scope>
    <source>
        <strain evidence="3 4">LCS9</strain>
    </source>
</reference>
<gene>
    <name evidence="3" type="ORF">SY85_08805</name>
</gene>
<dbReference type="InterPro" id="IPR041690">
    <property type="entry name" value="Cadherin_5"/>
</dbReference>
<dbReference type="RefSeq" id="WP_066403668.1">
    <property type="nucleotide sequence ID" value="NZ_CP011390.1"/>
</dbReference>
<reference evidence="4" key="1">
    <citation type="submission" date="2015-01" db="EMBL/GenBank/DDBJ databases">
        <title>Flavisolibacter sp./LCS9/ whole genome sequencing.</title>
        <authorList>
            <person name="Kim M.K."/>
            <person name="Srinivasan S."/>
            <person name="Lee J.-J."/>
        </authorList>
    </citation>
    <scope>NUCLEOTIDE SEQUENCE [LARGE SCALE GENOMIC DNA]</scope>
    <source>
        <strain evidence="4">LCS9</strain>
    </source>
</reference>
<dbReference type="STRING" id="1492898.SY85_08805"/>